<dbReference type="Proteomes" id="UP001060215">
    <property type="component" value="Chromosome 11"/>
</dbReference>
<keyword evidence="2" id="KW-1185">Reference proteome</keyword>
<name>A0ACC0F1R6_9ERIC</name>
<dbReference type="EMBL" id="CM045768">
    <property type="protein sequence ID" value="KAI7982584.1"/>
    <property type="molecule type" value="Genomic_DNA"/>
</dbReference>
<accession>A0ACC0F1R6</accession>
<sequence length="107" mass="12583">MKSLVLATLLRVVFEKLASPILNKFQSHTEFNKKMKKLQDRWLTIQAVIEDVEKRQLRDAKVKLWLKKLKDVAYDADDLLNSITAQALRNNNNKKNIWNFSVKPIFN</sequence>
<comment type="caution">
    <text evidence="1">The sequence shown here is derived from an EMBL/GenBank/DDBJ whole genome shotgun (WGS) entry which is preliminary data.</text>
</comment>
<proteinExistence type="predicted"/>
<evidence type="ECO:0000313" key="1">
    <source>
        <dbReference type="EMBL" id="KAI7982584.1"/>
    </source>
</evidence>
<evidence type="ECO:0000313" key="2">
    <source>
        <dbReference type="Proteomes" id="UP001060215"/>
    </source>
</evidence>
<gene>
    <name evidence="1" type="ORF">LOK49_LG15G02136</name>
</gene>
<protein>
    <submittedName>
        <fullName evidence="1">Disease resistance protein RGA4</fullName>
    </submittedName>
</protein>
<reference evidence="1 2" key="1">
    <citation type="journal article" date="2022" name="Plant J.">
        <title>Chromosome-level genome of Camellia lanceoleosa provides a valuable resource for understanding genome evolution and self-incompatibility.</title>
        <authorList>
            <person name="Gong W."/>
            <person name="Xiao S."/>
            <person name="Wang L."/>
            <person name="Liao Z."/>
            <person name="Chang Y."/>
            <person name="Mo W."/>
            <person name="Hu G."/>
            <person name="Li W."/>
            <person name="Zhao G."/>
            <person name="Zhu H."/>
            <person name="Hu X."/>
            <person name="Ji K."/>
            <person name="Xiang X."/>
            <person name="Song Q."/>
            <person name="Yuan D."/>
            <person name="Jin S."/>
            <person name="Zhang L."/>
        </authorList>
    </citation>
    <scope>NUCLEOTIDE SEQUENCE [LARGE SCALE GENOMIC DNA]</scope>
    <source>
        <strain evidence="1">SQ_2022a</strain>
    </source>
</reference>
<organism evidence="1 2">
    <name type="scientific">Camellia lanceoleosa</name>
    <dbReference type="NCBI Taxonomy" id="1840588"/>
    <lineage>
        <taxon>Eukaryota</taxon>
        <taxon>Viridiplantae</taxon>
        <taxon>Streptophyta</taxon>
        <taxon>Embryophyta</taxon>
        <taxon>Tracheophyta</taxon>
        <taxon>Spermatophyta</taxon>
        <taxon>Magnoliopsida</taxon>
        <taxon>eudicotyledons</taxon>
        <taxon>Gunneridae</taxon>
        <taxon>Pentapetalae</taxon>
        <taxon>asterids</taxon>
        <taxon>Ericales</taxon>
        <taxon>Theaceae</taxon>
        <taxon>Camellia</taxon>
    </lineage>
</organism>